<dbReference type="Pfam" id="PF04972">
    <property type="entry name" value="BON"/>
    <property type="match status" value="3"/>
</dbReference>
<organism evidence="2 3">
    <name type="scientific">Mucilaginibacter gossypii</name>
    <dbReference type="NCBI Taxonomy" id="551996"/>
    <lineage>
        <taxon>Bacteria</taxon>
        <taxon>Pseudomonadati</taxon>
        <taxon>Bacteroidota</taxon>
        <taxon>Sphingobacteriia</taxon>
        <taxon>Sphingobacteriales</taxon>
        <taxon>Sphingobacteriaceae</taxon>
        <taxon>Mucilaginibacter</taxon>
    </lineage>
</organism>
<dbReference type="InterPro" id="IPR007055">
    <property type="entry name" value="BON_dom"/>
</dbReference>
<dbReference type="RefSeq" id="WP_091164186.1">
    <property type="nucleotide sequence ID" value="NZ_CP071878.2"/>
</dbReference>
<dbReference type="PANTHER" id="PTHR34606:SF15">
    <property type="entry name" value="BON DOMAIN-CONTAINING PROTEIN"/>
    <property type="match status" value="1"/>
</dbReference>
<feature type="domain" description="BON" evidence="1">
    <location>
        <begin position="149"/>
        <end position="217"/>
    </location>
</feature>
<dbReference type="InterPro" id="IPR051686">
    <property type="entry name" value="Lipoprotein_DolP"/>
</dbReference>
<feature type="domain" description="BON" evidence="1">
    <location>
        <begin position="78"/>
        <end position="146"/>
    </location>
</feature>
<gene>
    <name evidence="2" type="ORF">SAMN05192573_103309</name>
</gene>
<dbReference type="EMBL" id="FNCG01000003">
    <property type="protein sequence ID" value="SDG40344.1"/>
    <property type="molecule type" value="Genomic_DNA"/>
</dbReference>
<sequence length="222" mass="24717">MRTDNQIQKDVMDELKWQPFLNSSEIGVAVKNGIVTLSGNVDSFSKKLTAERAAKKVAGVKAIAEDIHIGVSPAYWRTDAEIAEAVLNALKWHSVVPDDKIKIKVEDGDVTLEGELEWEYQRVNAQTAIQYLSGVRSVFNRITIKPKLTPLELEKKIADAFRRNATVDASKVTVDTIGNKVVLTGKVRSLTESEDAEDVAWEAPGVRHVENKLTIEEPEFVY</sequence>
<keyword evidence="3" id="KW-1185">Reference proteome</keyword>
<dbReference type="Proteomes" id="UP000199705">
    <property type="component" value="Unassembled WGS sequence"/>
</dbReference>
<evidence type="ECO:0000313" key="2">
    <source>
        <dbReference type="EMBL" id="SDG40344.1"/>
    </source>
</evidence>
<proteinExistence type="predicted"/>
<dbReference type="PANTHER" id="PTHR34606">
    <property type="entry name" value="BON DOMAIN-CONTAINING PROTEIN"/>
    <property type="match status" value="1"/>
</dbReference>
<dbReference type="AlphaFoldDB" id="A0A1G7TZ19"/>
<accession>A0A1G7TZ19</accession>
<feature type="domain" description="BON" evidence="1">
    <location>
        <begin position="3"/>
        <end position="71"/>
    </location>
</feature>
<dbReference type="OrthoDB" id="870892at2"/>
<evidence type="ECO:0000313" key="3">
    <source>
        <dbReference type="Proteomes" id="UP000199705"/>
    </source>
</evidence>
<dbReference type="Gene3D" id="3.30.1340.30">
    <property type="match status" value="3"/>
</dbReference>
<dbReference type="STRING" id="551996.SAMN05192573_103309"/>
<dbReference type="SMART" id="SM00749">
    <property type="entry name" value="BON"/>
    <property type="match status" value="3"/>
</dbReference>
<name>A0A1G7TZ19_9SPHI</name>
<dbReference type="InterPro" id="IPR014004">
    <property type="entry name" value="Transpt-assoc_nodulatn_dom_bac"/>
</dbReference>
<evidence type="ECO:0000259" key="1">
    <source>
        <dbReference type="PROSITE" id="PS50914"/>
    </source>
</evidence>
<protein>
    <submittedName>
        <fullName evidence="2">Osmotically-inducible protein OsmY, contains BON domain</fullName>
    </submittedName>
</protein>
<dbReference type="PROSITE" id="PS50914">
    <property type="entry name" value="BON"/>
    <property type="match status" value="3"/>
</dbReference>
<reference evidence="3" key="1">
    <citation type="submission" date="2016-10" db="EMBL/GenBank/DDBJ databases">
        <authorList>
            <person name="Varghese N."/>
            <person name="Submissions S."/>
        </authorList>
    </citation>
    <scope>NUCLEOTIDE SEQUENCE [LARGE SCALE GENOMIC DNA]</scope>
    <source>
        <strain evidence="3">Gh-67</strain>
    </source>
</reference>